<dbReference type="NCBIfam" id="TIGR01031">
    <property type="entry name" value="rpmF_bact"/>
    <property type="match status" value="1"/>
</dbReference>
<dbReference type="InterPro" id="IPR011332">
    <property type="entry name" value="Ribosomal_zn-bd"/>
</dbReference>
<name>A0A8J3IIJ6_9CHLR</name>
<comment type="caution">
    <text evidence="7">The sequence shown here is derived from an EMBL/GenBank/DDBJ whole genome shotgun (WGS) entry which is preliminary data.</text>
</comment>
<dbReference type="EMBL" id="BNJK01000001">
    <property type="protein sequence ID" value="GHO92082.1"/>
    <property type="molecule type" value="Genomic_DNA"/>
</dbReference>
<feature type="region of interest" description="Disordered" evidence="6">
    <location>
        <begin position="1"/>
        <end position="21"/>
    </location>
</feature>
<dbReference type="Pfam" id="PF01783">
    <property type="entry name" value="Ribosomal_L32p"/>
    <property type="match status" value="1"/>
</dbReference>
<dbReference type="RefSeq" id="WP_220202941.1">
    <property type="nucleotide sequence ID" value="NZ_BNJK01000001.1"/>
</dbReference>
<evidence type="ECO:0000256" key="6">
    <source>
        <dbReference type="SAM" id="MobiDB-lite"/>
    </source>
</evidence>
<keyword evidence="2 5" id="KW-0689">Ribosomal protein</keyword>
<evidence type="ECO:0000256" key="5">
    <source>
        <dbReference type="HAMAP-Rule" id="MF_00340"/>
    </source>
</evidence>
<dbReference type="AlphaFoldDB" id="A0A8J3IIJ6"/>
<evidence type="ECO:0000313" key="8">
    <source>
        <dbReference type="Proteomes" id="UP000597444"/>
    </source>
</evidence>
<dbReference type="PANTHER" id="PTHR35534">
    <property type="entry name" value="50S RIBOSOMAL PROTEIN L32"/>
    <property type="match status" value="1"/>
</dbReference>
<dbReference type="InterPro" id="IPR002677">
    <property type="entry name" value="Ribosomal_bL32"/>
</dbReference>
<protein>
    <recommendedName>
        <fullName evidence="4 5">Large ribosomal subunit protein bL32</fullName>
    </recommendedName>
</protein>
<organism evidence="7 8">
    <name type="scientific">Reticulibacter mediterranei</name>
    <dbReference type="NCBI Taxonomy" id="2778369"/>
    <lineage>
        <taxon>Bacteria</taxon>
        <taxon>Bacillati</taxon>
        <taxon>Chloroflexota</taxon>
        <taxon>Ktedonobacteria</taxon>
        <taxon>Ktedonobacterales</taxon>
        <taxon>Reticulibacteraceae</taxon>
        <taxon>Reticulibacter</taxon>
    </lineage>
</organism>
<dbReference type="PANTHER" id="PTHR35534:SF1">
    <property type="entry name" value="LARGE RIBOSOMAL SUBUNIT PROTEIN BL32"/>
    <property type="match status" value="1"/>
</dbReference>
<evidence type="ECO:0000256" key="4">
    <source>
        <dbReference type="ARBA" id="ARBA00035178"/>
    </source>
</evidence>
<dbReference type="Proteomes" id="UP000597444">
    <property type="component" value="Unassembled WGS sequence"/>
</dbReference>
<gene>
    <name evidence="5 7" type="primary">rpmF</name>
    <name evidence="7" type="ORF">KSF_021300</name>
</gene>
<keyword evidence="3 5" id="KW-0687">Ribonucleoprotein</keyword>
<comment type="similarity">
    <text evidence="1 5">Belongs to the bacterial ribosomal protein bL32 family.</text>
</comment>
<dbReference type="HAMAP" id="MF_00340">
    <property type="entry name" value="Ribosomal_bL32"/>
    <property type="match status" value="1"/>
</dbReference>
<sequence>MGALPKQRVSRSRQGERRAHHHLKLPQLVACPQCRRPRLSHHACPNCGTYRGQQVFLPKTHHNHEH</sequence>
<dbReference type="SUPFAM" id="SSF57829">
    <property type="entry name" value="Zn-binding ribosomal proteins"/>
    <property type="match status" value="1"/>
</dbReference>
<evidence type="ECO:0000256" key="1">
    <source>
        <dbReference type="ARBA" id="ARBA00008560"/>
    </source>
</evidence>
<proteinExistence type="inferred from homology"/>
<evidence type="ECO:0000256" key="3">
    <source>
        <dbReference type="ARBA" id="ARBA00023274"/>
    </source>
</evidence>
<keyword evidence="8" id="KW-1185">Reference proteome</keyword>
<accession>A0A8J3IIJ6</accession>
<reference evidence="7" key="1">
    <citation type="submission" date="2020-10" db="EMBL/GenBank/DDBJ databases">
        <title>Taxonomic study of unclassified bacteria belonging to the class Ktedonobacteria.</title>
        <authorList>
            <person name="Yabe S."/>
            <person name="Wang C.M."/>
            <person name="Zheng Y."/>
            <person name="Sakai Y."/>
            <person name="Cavaletti L."/>
            <person name="Monciardini P."/>
            <person name="Donadio S."/>
        </authorList>
    </citation>
    <scope>NUCLEOTIDE SEQUENCE</scope>
    <source>
        <strain evidence="7">ID150040</strain>
    </source>
</reference>
<evidence type="ECO:0000313" key="7">
    <source>
        <dbReference type="EMBL" id="GHO92082.1"/>
    </source>
</evidence>
<dbReference type="InterPro" id="IPR044957">
    <property type="entry name" value="Ribosomal_bL32_bact"/>
</dbReference>
<dbReference type="GO" id="GO:0015934">
    <property type="term" value="C:large ribosomal subunit"/>
    <property type="evidence" value="ECO:0007669"/>
    <property type="project" value="InterPro"/>
</dbReference>
<evidence type="ECO:0000256" key="2">
    <source>
        <dbReference type="ARBA" id="ARBA00022980"/>
    </source>
</evidence>
<dbReference type="GO" id="GO:0003735">
    <property type="term" value="F:structural constituent of ribosome"/>
    <property type="evidence" value="ECO:0007669"/>
    <property type="project" value="InterPro"/>
</dbReference>
<dbReference type="GO" id="GO:0006412">
    <property type="term" value="P:translation"/>
    <property type="evidence" value="ECO:0007669"/>
    <property type="project" value="UniProtKB-UniRule"/>
</dbReference>